<reference evidence="1 2" key="1">
    <citation type="submission" date="2018-02" db="EMBL/GenBank/DDBJ databases">
        <title>Comparative genomes isolates from brazilian mangrove.</title>
        <authorList>
            <person name="Araujo J.E."/>
            <person name="Taketani R.G."/>
            <person name="Silva M.C.P."/>
            <person name="Loureco M.V."/>
            <person name="Andreote F.D."/>
        </authorList>
    </citation>
    <scope>NUCLEOTIDE SEQUENCE [LARGE SCALE GENOMIC DNA]</scope>
    <source>
        <strain evidence="1 2">NAP PRIS-MGV</strain>
    </source>
</reference>
<comment type="caution">
    <text evidence="1">The sequence shown here is derived from an EMBL/GenBank/DDBJ whole genome shotgun (WGS) entry which is preliminary data.</text>
</comment>
<protein>
    <submittedName>
        <fullName evidence="1">Uncharacterized protein</fullName>
    </submittedName>
</protein>
<evidence type="ECO:0000313" key="1">
    <source>
        <dbReference type="EMBL" id="PQO26529.1"/>
    </source>
</evidence>
<dbReference type="Proteomes" id="UP000239388">
    <property type="component" value="Unassembled WGS sequence"/>
</dbReference>
<name>A0A2S8F2Z9_9BACT</name>
<proteinExistence type="predicted"/>
<dbReference type="RefSeq" id="WP_105360013.1">
    <property type="nucleotide sequence ID" value="NZ_PUIB01000030.1"/>
</dbReference>
<accession>A0A2S8F2Z9</accession>
<sequence>MNKFASGPVQSGRLERVEDTPCRVVAPGPGVQKNAGGPVRWRGILSLRDPPGVRQTGRATHFFGSVRFPLSAFRFPLSAFRFPLSAFRRPNSLAGAAG</sequence>
<evidence type="ECO:0000313" key="2">
    <source>
        <dbReference type="Proteomes" id="UP000239388"/>
    </source>
</evidence>
<dbReference type="EMBL" id="PUIB01000030">
    <property type="protein sequence ID" value="PQO26529.1"/>
    <property type="molecule type" value="Genomic_DNA"/>
</dbReference>
<organism evidence="1 2">
    <name type="scientific">Blastopirellula marina</name>
    <dbReference type="NCBI Taxonomy" id="124"/>
    <lineage>
        <taxon>Bacteria</taxon>
        <taxon>Pseudomonadati</taxon>
        <taxon>Planctomycetota</taxon>
        <taxon>Planctomycetia</taxon>
        <taxon>Pirellulales</taxon>
        <taxon>Pirellulaceae</taxon>
        <taxon>Blastopirellula</taxon>
    </lineage>
</organism>
<gene>
    <name evidence="1" type="ORF">C5Y98_29490</name>
</gene>
<dbReference type="AlphaFoldDB" id="A0A2S8F2Z9"/>